<organism evidence="1 2">
    <name type="scientific">Eisenbergiella massiliensis</name>
    <dbReference type="NCBI Taxonomy" id="1720294"/>
    <lineage>
        <taxon>Bacteria</taxon>
        <taxon>Bacillati</taxon>
        <taxon>Bacillota</taxon>
        <taxon>Clostridia</taxon>
        <taxon>Lachnospirales</taxon>
        <taxon>Lachnospiraceae</taxon>
        <taxon>Eisenbergiella</taxon>
    </lineage>
</organism>
<proteinExistence type="predicted"/>
<evidence type="ECO:0000313" key="2">
    <source>
        <dbReference type="Proteomes" id="UP000261166"/>
    </source>
</evidence>
<dbReference type="RefSeq" id="WP_025490148.1">
    <property type="nucleotide sequence ID" value="NZ_JBKVAZ010000013.1"/>
</dbReference>
<gene>
    <name evidence="1" type="ORF">DWY69_20440</name>
</gene>
<sequence>MKKDIVLLLALQDPYYYTLAWNDSEKIDGAFHAEAYEHLGRGFRTAVKKHSIKEGLFEAWFEKWKERFRRRSNALRDINLMLLLYLYSCYLSCSDIRYIAEVLIWLINVVYQWFAIPEEPEYDVLNFFLAMRVPEVGFKIPENIYMLKLI</sequence>
<comment type="caution">
    <text evidence="1">The sequence shown here is derived from an EMBL/GenBank/DDBJ whole genome shotgun (WGS) entry which is preliminary data.</text>
</comment>
<evidence type="ECO:0000313" key="1">
    <source>
        <dbReference type="EMBL" id="RGE68013.1"/>
    </source>
</evidence>
<name>A0A3E3ILT7_9FIRM</name>
<dbReference type="EMBL" id="QVLU01000021">
    <property type="protein sequence ID" value="RGE68013.1"/>
    <property type="molecule type" value="Genomic_DNA"/>
</dbReference>
<protein>
    <submittedName>
        <fullName evidence="1">Uncharacterized protein</fullName>
    </submittedName>
</protein>
<dbReference type="Proteomes" id="UP000261166">
    <property type="component" value="Unassembled WGS sequence"/>
</dbReference>
<dbReference type="AlphaFoldDB" id="A0A3E3ILT7"/>
<accession>A0A3E3ILT7</accession>
<reference evidence="1 2" key="1">
    <citation type="submission" date="2018-08" db="EMBL/GenBank/DDBJ databases">
        <title>A genome reference for cultivated species of the human gut microbiota.</title>
        <authorList>
            <person name="Zou Y."/>
            <person name="Xue W."/>
            <person name="Luo G."/>
        </authorList>
    </citation>
    <scope>NUCLEOTIDE SEQUENCE [LARGE SCALE GENOMIC DNA]</scope>
    <source>
        <strain evidence="1 2">AF26-4BH</strain>
    </source>
</reference>